<dbReference type="Gene3D" id="1.10.30.10">
    <property type="entry name" value="High mobility group box domain"/>
    <property type="match status" value="1"/>
</dbReference>
<dbReference type="InterPro" id="IPR009071">
    <property type="entry name" value="HMG_box_dom"/>
</dbReference>
<accession>A0AAV0BUD1</accession>
<evidence type="ECO:0000313" key="5">
    <source>
        <dbReference type="Proteomes" id="UP001153365"/>
    </source>
</evidence>
<dbReference type="PROSITE" id="PS50118">
    <property type="entry name" value="HMG_BOX_2"/>
    <property type="match status" value="1"/>
</dbReference>
<feature type="DNA-binding region" description="HMG box" evidence="1">
    <location>
        <begin position="118"/>
        <end position="184"/>
    </location>
</feature>
<feature type="compositionally biased region" description="Low complexity" evidence="2">
    <location>
        <begin position="277"/>
        <end position="312"/>
    </location>
</feature>
<reference evidence="4" key="1">
    <citation type="submission" date="2022-06" db="EMBL/GenBank/DDBJ databases">
        <authorList>
            <consortium name="SYNGENTA / RWTH Aachen University"/>
        </authorList>
    </citation>
    <scope>NUCLEOTIDE SEQUENCE</scope>
</reference>
<name>A0AAV0BUD1_PHAPC</name>
<evidence type="ECO:0000313" key="4">
    <source>
        <dbReference type="EMBL" id="CAH7690327.1"/>
    </source>
</evidence>
<dbReference type="AlphaFoldDB" id="A0AAV0BUD1"/>
<sequence length="371" mass="42253">MPYDSIIPPSPLSVKAEDVQEFLEGLGLSMSVKEITEEDFEHMHVKRGHRRIIQRALGVNHMIPEIKSTMPNSSHIPVSFHNGTTTSILTETNQNLCPPEAEHHVATSGKTAYQFINCEKPLSAYVLFSNTVRESLKGKNLTFTEIARIVGEKWKNLDLHLRESFEGKALEAKKKWKIQMETYRMTPELDQFQYEEYRRYIERFKESQPNSVTAAYRSYPKYETSNRSPTTKYQYSPIDKTAQEMFWEETEADSYHEEFEQQSTHSSPNSTYSNINRLRFSSSGGSNGRGSPLSLAPPSCYSSQLSRSLSPPFHLPPPSPSTQTHRPTIPRLECLDEKLYIPNETQLSSTAGSLSLSSLSQRRLSKSETLS</sequence>
<dbReference type="PANTHER" id="PTHR46912">
    <property type="entry name" value="HIGH MOBILITY GROUP B PROTEIN 13"/>
    <property type="match status" value="1"/>
</dbReference>
<organism evidence="4 5">
    <name type="scientific">Phakopsora pachyrhizi</name>
    <name type="common">Asian soybean rust disease fungus</name>
    <dbReference type="NCBI Taxonomy" id="170000"/>
    <lineage>
        <taxon>Eukaryota</taxon>
        <taxon>Fungi</taxon>
        <taxon>Dikarya</taxon>
        <taxon>Basidiomycota</taxon>
        <taxon>Pucciniomycotina</taxon>
        <taxon>Pucciniomycetes</taxon>
        <taxon>Pucciniales</taxon>
        <taxon>Phakopsoraceae</taxon>
        <taxon>Phakopsora</taxon>
    </lineage>
</organism>
<keyword evidence="1" id="KW-0539">Nucleus</keyword>
<proteinExistence type="predicted"/>
<feature type="compositionally biased region" description="Low complexity" evidence="2">
    <location>
        <begin position="350"/>
        <end position="362"/>
    </location>
</feature>
<dbReference type="SUPFAM" id="SSF47095">
    <property type="entry name" value="HMG-box"/>
    <property type="match status" value="1"/>
</dbReference>
<gene>
    <name evidence="4" type="ORF">PPACK8108_LOCUS25647</name>
</gene>
<dbReference type="GO" id="GO:0005634">
    <property type="term" value="C:nucleus"/>
    <property type="evidence" value="ECO:0007669"/>
    <property type="project" value="UniProtKB-UniRule"/>
</dbReference>
<feature type="compositionally biased region" description="Polar residues" evidence="2">
    <location>
        <begin position="261"/>
        <end position="276"/>
    </location>
</feature>
<dbReference type="Proteomes" id="UP001153365">
    <property type="component" value="Unassembled WGS sequence"/>
</dbReference>
<dbReference type="Pfam" id="PF00505">
    <property type="entry name" value="HMG_box"/>
    <property type="match status" value="1"/>
</dbReference>
<evidence type="ECO:0000256" key="1">
    <source>
        <dbReference type="PROSITE-ProRule" id="PRU00267"/>
    </source>
</evidence>
<keyword evidence="1" id="KW-0238">DNA-binding</keyword>
<dbReference type="EMBL" id="CALTRL010006270">
    <property type="protein sequence ID" value="CAH7690327.1"/>
    <property type="molecule type" value="Genomic_DNA"/>
</dbReference>
<dbReference type="InterPro" id="IPR036910">
    <property type="entry name" value="HMG_box_dom_sf"/>
</dbReference>
<dbReference type="GO" id="GO:0003677">
    <property type="term" value="F:DNA binding"/>
    <property type="evidence" value="ECO:0007669"/>
    <property type="project" value="UniProtKB-UniRule"/>
</dbReference>
<protein>
    <submittedName>
        <fullName evidence="4">Expressed protein</fullName>
    </submittedName>
</protein>
<dbReference type="SMART" id="SM00398">
    <property type="entry name" value="HMG"/>
    <property type="match status" value="1"/>
</dbReference>
<feature type="region of interest" description="Disordered" evidence="2">
    <location>
        <begin position="251"/>
        <end position="331"/>
    </location>
</feature>
<evidence type="ECO:0000259" key="3">
    <source>
        <dbReference type="PROSITE" id="PS50118"/>
    </source>
</evidence>
<dbReference type="PANTHER" id="PTHR46912:SF1">
    <property type="entry name" value="HIGH MOBILITY GROUP B PROTEIN 13"/>
    <property type="match status" value="1"/>
</dbReference>
<keyword evidence="5" id="KW-1185">Reference proteome</keyword>
<dbReference type="InterPro" id="IPR044601">
    <property type="entry name" value="HMGB6/HMGB13"/>
</dbReference>
<evidence type="ECO:0000256" key="2">
    <source>
        <dbReference type="SAM" id="MobiDB-lite"/>
    </source>
</evidence>
<feature type="region of interest" description="Disordered" evidence="2">
    <location>
        <begin position="350"/>
        <end position="371"/>
    </location>
</feature>
<comment type="caution">
    <text evidence="4">The sequence shown here is derived from an EMBL/GenBank/DDBJ whole genome shotgun (WGS) entry which is preliminary data.</text>
</comment>
<feature type="domain" description="HMG box" evidence="3">
    <location>
        <begin position="118"/>
        <end position="184"/>
    </location>
</feature>